<dbReference type="AlphaFoldDB" id="A0A1B7W9Y7"/>
<dbReference type="InterPro" id="IPR010324">
    <property type="entry name" value="DRP"/>
</dbReference>
<evidence type="ECO:0000313" key="2">
    <source>
        <dbReference type="Proteomes" id="UP000092093"/>
    </source>
</evidence>
<sequence length="66" mass="7666">LNIMSSTYKNCPDCSSNQVVRNGFQSNRRVFKCKNCGRKFQSKSQKDRKFSSIVNDLTFKKNVIQI</sequence>
<dbReference type="Pfam" id="PF06044">
    <property type="entry name" value="DpnI"/>
    <property type="match status" value="1"/>
</dbReference>
<gene>
    <name evidence="1" type="ORF">AN484_26935</name>
</gene>
<name>A0A1B7W9Y7_APHFL</name>
<protein>
    <submittedName>
        <fullName evidence="1">Uncharacterized protein</fullName>
    </submittedName>
</protein>
<dbReference type="Gene3D" id="3.40.210.30">
    <property type="entry name" value="Dam replacing family, catalytic PD-(D/E)XK domain"/>
    <property type="match status" value="1"/>
</dbReference>
<feature type="non-terminal residue" evidence="1">
    <location>
        <position position="1"/>
    </location>
</feature>
<reference evidence="1 2" key="1">
    <citation type="submission" date="2015-09" db="EMBL/GenBank/DDBJ databases">
        <title>Aphanizomenon flos-aquae WA102.</title>
        <authorList>
            <person name="Driscoll C."/>
        </authorList>
    </citation>
    <scope>NUCLEOTIDE SEQUENCE [LARGE SCALE GENOMIC DNA]</scope>
    <source>
        <strain evidence="1">WA102</strain>
    </source>
</reference>
<proteinExistence type="predicted"/>
<evidence type="ECO:0000313" key="1">
    <source>
        <dbReference type="EMBL" id="OBQ33978.1"/>
    </source>
</evidence>
<dbReference type="SUPFAM" id="SSF57783">
    <property type="entry name" value="Zinc beta-ribbon"/>
    <property type="match status" value="1"/>
</dbReference>
<comment type="caution">
    <text evidence="1">The sequence shown here is derived from an EMBL/GenBank/DDBJ whole genome shotgun (WGS) entry which is preliminary data.</text>
</comment>
<organism evidence="1 2">
    <name type="scientific">Aphanizomenon flos-aquae WA102</name>
    <dbReference type="NCBI Taxonomy" id="1710896"/>
    <lineage>
        <taxon>Bacteria</taxon>
        <taxon>Bacillati</taxon>
        <taxon>Cyanobacteriota</taxon>
        <taxon>Cyanophyceae</taxon>
        <taxon>Nostocales</taxon>
        <taxon>Aphanizomenonaceae</taxon>
        <taxon>Aphanizomenon</taxon>
    </lineage>
</organism>
<accession>A0A1B7W9Y7</accession>
<dbReference type="InterPro" id="IPR043025">
    <property type="entry name" value="DRP_PD-(D/E)XK_dom"/>
</dbReference>
<dbReference type="EMBL" id="LJOW01000517">
    <property type="protein sequence ID" value="OBQ33978.1"/>
    <property type="molecule type" value="Genomic_DNA"/>
</dbReference>
<dbReference type="Proteomes" id="UP000092093">
    <property type="component" value="Unassembled WGS sequence"/>
</dbReference>